<feature type="region of interest" description="Disordered" evidence="3">
    <location>
        <begin position="1177"/>
        <end position="1212"/>
    </location>
</feature>
<name>A0A0S4JS05_BODSA</name>
<dbReference type="InterPro" id="IPR052595">
    <property type="entry name" value="LRRC69/RLP"/>
</dbReference>
<proteinExistence type="predicted"/>
<feature type="transmembrane region" description="Helical" evidence="4">
    <location>
        <begin position="963"/>
        <end position="983"/>
    </location>
</feature>
<dbReference type="InterPro" id="IPR032675">
    <property type="entry name" value="LRR_dom_sf"/>
</dbReference>
<evidence type="ECO:0000256" key="5">
    <source>
        <dbReference type="SAM" id="SignalP"/>
    </source>
</evidence>
<keyword evidence="7" id="KW-1185">Reference proteome</keyword>
<feature type="region of interest" description="Disordered" evidence="3">
    <location>
        <begin position="443"/>
        <end position="463"/>
    </location>
</feature>
<keyword evidence="1" id="KW-0433">Leucine-rich repeat</keyword>
<feature type="transmembrane region" description="Helical" evidence="4">
    <location>
        <begin position="864"/>
        <end position="882"/>
    </location>
</feature>
<evidence type="ECO:0000256" key="3">
    <source>
        <dbReference type="SAM" id="MobiDB-lite"/>
    </source>
</evidence>
<feature type="region of interest" description="Disordered" evidence="3">
    <location>
        <begin position="746"/>
        <end position="773"/>
    </location>
</feature>
<organism evidence="6 7">
    <name type="scientific">Bodo saltans</name>
    <name type="common">Flagellated protozoan</name>
    <dbReference type="NCBI Taxonomy" id="75058"/>
    <lineage>
        <taxon>Eukaryota</taxon>
        <taxon>Discoba</taxon>
        <taxon>Euglenozoa</taxon>
        <taxon>Kinetoplastea</taxon>
        <taxon>Metakinetoplastina</taxon>
        <taxon>Eubodonida</taxon>
        <taxon>Bodonidae</taxon>
        <taxon>Bodo</taxon>
    </lineage>
</organism>
<evidence type="ECO:0000313" key="7">
    <source>
        <dbReference type="Proteomes" id="UP000051952"/>
    </source>
</evidence>
<dbReference type="VEuPathDB" id="TriTrypDB:BSAL_34495"/>
<keyword evidence="2" id="KW-0677">Repeat</keyword>
<dbReference type="AlphaFoldDB" id="A0A0S4JS05"/>
<keyword evidence="4" id="KW-1133">Transmembrane helix</keyword>
<sequence>MNRHGASMCTPVAVTVALCFFISMCQLCAASTSLDEECAALILFYRSLSNIASPWTNSSGWEAGASSSNTATVSSCCSWYGVSCDVTQSTVVALQLVDNNLQGQLIDDVVWVSQLPNISIIDFSMNPITGQLPASFYAFQRLTSIKIEGAQLTGSLPLSWRALPSLLNLSLSYNHLSGSIPDEYSEIATLRWAYLGHNQLSGSVPKWNTCTLLLCGNTAMSTDMDTMDWSSYSGAWKKCKAGVTLYLVGIGLTGHVPCIPNVTLLELSYTAVKGPVPCCNQLTHLGLPAPIQLTYLGLEGCANVTGFWQDTSSCPSSPKLEMLGISGSGIRSLPVDMNSRFPSLTMLVARDLYISQPLPALPRTLQVLDIAGNAFSAPTSAAAVINISLSHFVYMDLTSTSSGGITLVDTVLECVDQASDTSHSGSNCAVKLDVFRAISKSLFEQGNPPPSTMTTSSSSSGAPDTIPASLVLQDYTAVPTPMMMVFPNYLIGFHTILTFMSPWFTGMYNPRLMVDQYLPHVSLADNAFSSTGALPLAWNNTFAPILPCPSGFVVFDGLAQTTSSLLFGVVYRLDVTFSYKPVRLPNRAIGTYTKDLAGGTVQAPPCNPTSLYAVPLTTVCAACPPLAVCDGSSLLHADGLVWRSKASYLPFYTCENNGCVQASASNTSVQRDGTECAGGFTGPLCSVCSANHGLDTTGNCVSCSANGWNWTILVVGALAFIGAATFASLNGVPQASGNVHSVAFQEQHHNEKRGKEHAPKKILSIDEEEEDPKDLAAVETLSEEKAHSEEEHKDQLAKRAAVVVKHLQNHLGMFAAIGRTVYAKDRSNPSVAIQTIQQFASQISLRSISFVTCLFPDFTSITQFQALLIIIPSLTLLELAVVRWRRQRWAWVAVTSSVLLLLYESTITMTLQLIPTDEMVFYDATQFTINNTGAVPLEVINTLSLDRRVFVDDTATKGWQVTAYVWLFLFGVGFPLGVIACYVRMTTNYGLQYAKDNLGFLTSNFRTKRWYWEEAIMLRKFVLAVGVIGLRNYPLAQMQAIIAGLMMYVVGLEWQVPFASTWLHHAERVSCYSALIVANVLMAKGSLKNSEADQASAYQGEAYTSFVAVMQVVSFLGVCLLLYIEWRRSAALGFSLEDSEGGEEGSQRSVFPINLDLLNFDGSYFKGFSMSRVSQYLSGPTPAASKPQQQQTSEMTPRSADFASPESVKDLL</sequence>
<keyword evidence="4" id="KW-0812">Transmembrane</keyword>
<keyword evidence="5" id="KW-0732">Signal</keyword>
<feature type="transmembrane region" description="Helical" evidence="4">
    <location>
        <begin position="1103"/>
        <end position="1124"/>
    </location>
</feature>
<feature type="compositionally biased region" description="Basic and acidic residues" evidence="3">
    <location>
        <begin position="746"/>
        <end position="759"/>
    </location>
</feature>
<evidence type="ECO:0000256" key="2">
    <source>
        <dbReference type="ARBA" id="ARBA00022737"/>
    </source>
</evidence>
<feature type="signal peptide" evidence="5">
    <location>
        <begin position="1"/>
        <end position="30"/>
    </location>
</feature>
<feature type="transmembrane region" description="Helical" evidence="4">
    <location>
        <begin position="1036"/>
        <end position="1054"/>
    </location>
</feature>
<dbReference type="EMBL" id="CYKH01001975">
    <property type="protein sequence ID" value="CUG91859.1"/>
    <property type="molecule type" value="Genomic_DNA"/>
</dbReference>
<gene>
    <name evidence="6" type="ORF">BSAL_34495</name>
</gene>
<dbReference type="FunFam" id="3.80.10.10:FF:000041">
    <property type="entry name" value="LRR receptor-like serine/threonine-protein kinase ERECTA"/>
    <property type="match status" value="1"/>
</dbReference>
<dbReference type="PANTHER" id="PTHR48057">
    <property type="entry name" value="LEUCINE-RICH REPEAT SERINE/THREONINE-PROTEIN KINASE 1"/>
    <property type="match status" value="1"/>
</dbReference>
<evidence type="ECO:0000256" key="4">
    <source>
        <dbReference type="SAM" id="Phobius"/>
    </source>
</evidence>
<evidence type="ECO:0000256" key="1">
    <source>
        <dbReference type="ARBA" id="ARBA00022614"/>
    </source>
</evidence>
<dbReference type="Gene3D" id="3.80.10.10">
    <property type="entry name" value="Ribonuclease Inhibitor"/>
    <property type="match status" value="2"/>
</dbReference>
<evidence type="ECO:0000313" key="6">
    <source>
        <dbReference type="EMBL" id="CUG91859.1"/>
    </source>
</evidence>
<feature type="transmembrane region" description="Helical" evidence="4">
    <location>
        <begin position="889"/>
        <end position="914"/>
    </location>
</feature>
<feature type="chain" id="PRO_5006622638" evidence="5">
    <location>
        <begin position="31"/>
        <end position="1212"/>
    </location>
</feature>
<accession>A0A0S4JS05</accession>
<feature type="compositionally biased region" description="Polar residues" evidence="3">
    <location>
        <begin position="1186"/>
        <end position="1196"/>
    </location>
</feature>
<keyword evidence="4" id="KW-0472">Membrane</keyword>
<dbReference type="Proteomes" id="UP000051952">
    <property type="component" value="Unassembled WGS sequence"/>
</dbReference>
<dbReference type="SUPFAM" id="SSF52058">
    <property type="entry name" value="L domain-like"/>
    <property type="match status" value="1"/>
</dbReference>
<protein>
    <submittedName>
        <fullName evidence="6">GP46-like surface antigen, putative</fullName>
    </submittedName>
</protein>
<reference evidence="7" key="1">
    <citation type="submission" date="2015-09" db="EMBL/GenBank/DDBJ databases">
        <authorList>
            <consortium name="Pathogen Informatics"/>
        </authorList>
    </citation>
    <scope>NUCLEOTIDE SEQUENCE [LARGE SCALE GENOMIC DNA]</scope>
    <source>
        <strain evidence="7">Lake Konstanz</strain>
    </source>
</reference>